<dbReference type="Proteomes" id="UP000460207">
    <property type="component" value="Unassembled WGS sequence"/>
</dbReference>
<protein>
    <submittedName>
        <fullName evidence="1">Uncharacterized protein</fullName>
    </submittedName>
</protein>
<evidence type="ECO:0000313" key="2">
    <source>
        <dbReference type="Proteomes" id="UP000460207"/>
    </source>
</evidence>
<comment type="caution">
    <text evidence="1">The sequence shown here is derived from an EMBL/GenBank/DDBJ whole genome shotgun (WGS) entry which is preliminary data.</text>
</comment>
<organism evidence="1 2">
    <name type="scientific">Limosilactobacillus reuteri</name>
    <name type="common">Lactobacillus reuteri</name>
    <dbReference type="NCBI Taxonomy" id="1598"/>
    <lineage>
        <taxon>Bacteria</taxon>
        <taxon>Bacillati</taxon>
        <taxon>Bacillota</taxon>
        <taxon>Bacilli</taxon>
        <taxon>Lactobacillales</taxon>
        <taxon>Lactobacillaceae</taxon>
        <taxon>Limosilactobacillus</taxon>
    </lineage>
</organism>
<proteinExistence type="predicted"/>
<evidence type="ECO:0000313" key="1">
    <source>
        <dbReference type="EMBL" id="MRG90210.1"/>
    </source>
</evidence>
<gene>
    <name evidence="1" type="ORF">GIX76_09510</name>
</gene>
<reference evidence="1 2" key="1">
    <citation type="submission" date="2019-11" db="EMBL/GenBank/DDBJ databases">
        <title>Draft genome sequence of 12 host-associated Lactobacillus reuteri rodent strains.</title>
        <authorList>
            <person name="Zhang S."/>
            <person name="Ozcam M."/>
            <person name="Van Pijkeren J.P."/>
        </authorList>
    </citation>
    <scope>NUCLEOTIDE SEQUENCE [LARGE SCALE GENOMIC DNA]</scope>
    <source>
        <strain evidence="1 2">N4I</strain>
    </source>
</reference>
<dbReference type="EMBL" id="WJND01000024">
    <property type="protein sequence ID" value="MRG90210.1"/>
    <property type="molecule type" value="Genomic_DNA"/>
</dbReference>
<sequence length="149" mass="17778">MIFSIILIITLFMLITWAKLYPDEKITIQARNINNFRKSFFKVGKDWANNRIQERRIAKNLVQHDQLFSYMPNDDLEKAFAKTRVINFKGKKSIIIPTKTYEMSNLAKEQLESNSATMLTKYYPNCHWKPARLKRIKYTNYYITIISEK</sequence>
<dbReference type="RefSeq" id="WP_153704358.1">
    <property type="nucleotide sequence ID" value="NZ_WJND01000024.1"/>
</dbReference>
<dbReference type="AlphaFoldDB" id="A0A7X2G1V1"/>
<name>A0A7X2G1V1_LIMRT</name>
<accession>A0A7X2G1V1</accession>